<accession>A0A6J4NSP1</accession>
<dbReference type="PANTHER" id="PTHR45947">
    <property type="entry name" value="SULFOQUINOVOSYL TRANSFERASE SQD2"/>
    <property type="match status" value="1"/>
</dbReference>
<dbReference type="Gene3D" id="3.40.50.2000">
    <property type="entry name" value="Glycogen Phosphorylase B"/>
    <property type="match status" value="2"/>
</dbReference>
<gene>
    <name evidence="3" type="ORF">AVDCRST_MAG74-1395</name>
</gene>
<dbReference type="PANTHER" id="PTHR45947:SF3">
    <property type="entry name" value="SULFOQUINOVOSYL TRANSFERASE SQD2"/>
    <property type="match status" value="1"/>
</dbReference>
<evidence type="ECO:0000313" key="3">
    <source>
        <dbReference type="EMBL" id="CAA9396195.1"/>
    </source>
</evidence>
<protein>
    <recommendedName>
        <fullName evidence="4">Glycosyltransferase</fullName>
    </recommendedName>
</protein>
<feature type="domain" description="Glycosyl transferase family 1" evidence="1">
    <location>
        <begin position="211"/>
        <end position="364"/>
    </location>
</feature>
<dbReference type="InterPro" id="IPR050194">
    <property type="entry name" value="Glycosyltransferase_grp1"/>
</dbReference>
<dbReference type="SUPFAM" id="SSF53756">
    <property type="entry name" value="UDP-Glycosyltransferase/glycogen phosphorylase"/>
    <property type="match status" value="1"/>
</dbReference>
<name>A0A6J4NSP1_9BACT</name>
<reference evidence="3" key="1">
    <citation type="submission" date="2020-02" db="EMBL/GenBank/DDBJ databases">
        <authorList>
            <person name="Meier V. D."/>
        </authorList>
    </citation>
    <scope>NUCLEOTIDE SEQUENCE</scope>
    <source>
        <strain evidence="3">AVDCRST_MAG74</strain>
    </source>
</reference>
<dbReference type="InterPro" id="IPR028098">
    <property type="entry name" value="Glyco_trans_4-like_N"/>
</dbReference>
<dbReference type="Pfam" id="PF13439">
    <property type="entry name" value="Glyco_transf_4"/>
    <property type="match status" value="1"/>
</dbReference>
<dbReference type="GO" id="GO:0016758">
    <property type="term" value="F:hexosyltransferase activity"/>
    <property type="evidence" value="ECO:0007669"/>
    <property type="project" value="TreeGrafter"/>
</dbReference>
<evidence type="ECO:0000259" key="2">
    <source>
        <dbReference type="Pfam" id="PF13439"/>
    </source>
</evidence>
<dbReference type="Pfam" id="PF00534">
    <property type="entry name" value="Glycos_transf_1"/>
    <property type="match status" value="1"/>
</dbReference>
<feature type="domain" description="Glycosyltransferase subfamily 4-like N-terminal" evidence="2">
    <location>
        <begin position="17"/>
        <end position="204"/>
    </location>
</feature>
<proteinExistence type="predicted"/>
<evidence type="ECO:0008006" key="4">
    <source>
        <dbReference type="Google" id="ProtNLM"/>
    </source>
</evidence>
<dbReference type="EMBL" id="CADCUR010000106">
    <property type="protein sequence ID" value="CAA9396195.1"/>
    <property type="molecule type" value="Genomic_DNA"/>
</dbReference>
<dbReference type="InterPro" id="IPR001296">
    <property type="entry name" value="Glyco_trans_1"/>
</dbReference>
<evidence type="ECO:0000259" key="1">
    <source>
        <dbReference type="Pfam" id="PF00534"/>
    </source>
</evidence>
<dbReference type="AlphaFoldDB" id="A0A6J4NSP1"/>
<sequence>MNKNLRVAFFADSFSEVNGVAMTSRRLVGYAKENGYPFLCVHAGRKTATTKDGSVTYLSLRRSAAAIKMDEDLAYDPLFQRHTNRVERAITKFRPNVLHITGLNDVSITGAYLAWKMQIPSVGSWHTNLHEFAAHRLARMFSFLPASTVSSLADFAERKIFDGAILYYKMPQVILAPNQELIDILAKRNDRKVFLMSRGVDTEEFSPARRTVTDKTFRIGFVGRLRAEKNVRMLDDLEKKLLAAGKTDFRFLIVGEGNEREFLEKNLQRADFTGFLDGERLAEAYANMDVFVFPSESDTFGNVVQEANASGVPTIVTNQGGPKFIVRHNETGFVAENLNDFVKFSLLLMNDAEKLAAMKSAAREFAKSRSWNQVFESVYQAYAEARAVFAATKKDNQ</sequence>
<organism evidence="3">
    <name type="scientific">uncultured Pyrinomonadaceae bacterium</name>
    <dbReference type="NCBI Taxonomy" id="2283094"/>
    <lineage>
        <taxon>Bacteria</taxon>
        <taxon>Pseudomonadati</taxon>
        <taxon>Acidobacteriota</taxon>
        <taxon>Blastocatellia</taxon>
        <taxon>Blastocatellales</taxon>
        <taxon>Pyrinomonadaceae</taxon>
        <taxon>environmental samples</taxon>
    </lineage>
</organism>